<evidence type="ECO:0008006" key="4">
    <source>
        <dbReference type="Google" id="ProtNLM"/>
    </source>
</evidence>
<evidence type="ECO:0000313" key="3">
    <source>
        <dbReference type="Proteomes" id="UP000660339"/>
    </source>
</evidence>
<gene>
    <name evidence="2" type="ORF">Cme02nite_66530</name>
</gene>
<evidence type="ECO:0000313" key="2">
    <source>
        <dbReference type="EMBL" id="GIG18321.1"/>
    </source>
</evidence>
<keyword evidence="1" id="KW-1133">Transmembrane helix</keyword>
<keyword evidence="1" id="KW-0812">Transmembrane</keyword>
<feature type="transmembrane region" description="Helical" evidence="1">
    <location>
        <begin position="94"/>
        <end position="112"/>
    </location>
</feature>
<name>A0A8J3LN17_9ACTN</name>
<evidence type="ECO:0000256" key="1">
    <source>
        <dbReference type="SAM" id="Phobius"/>
    </source>
</evidence>
<feature type="transmembrane region" description="Helical" evidence="1">
    <location>
        <begin position="194"/>
        <end position="210"/>
    </location>
</feature>
<feature type="transmembrane region" description="Helical" evidence="1">
    <location>
        <begin position="172"/>
        <end position="188"/>
    </location>
</feature>
<feature type="transmembrane region" description="Helical" evidence="1">
    <location>
        <begin position="69"/>
        <end position="89"/>
    </location>
</feature>
<proteinExistence type="predicted"/>
<dbReference type="Proteomes" id="UP000660339">
    <property type="component" value="Unassembled WGS sequence"/>
</dbReference>
<keyword evidence="3" id="KW-1185">Reference proteome</keyword>
<feature type="transmembrane region" description="Helical" evidence="1">
    <location>
        <begin position="25"/>
        <end position="49"/>
    </location>
</feature>
<dbReference type="EMBL" id="BONJ01000039">
    <property type="protein sequence ID" value="GIG18321.1"/>
    <property type="molecule type" value="Genomic_DNA"/>
</dbReference>
<organism evidence="2 3">
    <name type="scientific">Catellatospora methionotrophica</name>
    <dbReference type="NCBI Taxonomy" id="121620"/>
    <lineage>
        <taxon>Bacteria</taxon>
        <taxon>Bacillati</taxon>
        <taxon>Actinomycetota</taxon>
        <taxon>Actinomycetes</taxon>
        <taxon>Micromonosporales</taxon>
        <taxon>Micromonosporaceae</taxon>
        <taxon>Catellatospora</taxon>
    </lineage>
</organism>
<feature type="transmembrane region" description="Helical" evidence="1">
    <location>
        <begin position="132"/>
        <end position="151"/>
    </location>
</feature>
<protein>
    <recommendedName>
        <fullName evidence="4">DUF2269 domain-containing protein</fullName>
    </recommendedName>
</protein>
<keyword evidence="1" id="KW-0472">Membrane</keyword>
<sequence>MRDGAAAARLARMARRNGQRGRQTLVWLHAVTSIGWMSLALCLCVLLLAGPPSGYEAARTLDKQLLAHLATSSAFTGLMLSALTAWGYLRYWWVLAKFAITLTQLYVGIVILSPRLDALPEAGAATGAGPMIAASALMASAIAVQAWLSVAKPWRHTPWADPRWRTPPFPPWLYWAAVAIPVLDFVVWRAVLGAPAPLLSLIVVLAFPLYRRRRLRLAAA</sequence>
<accession>A0A8J3LN17</accession>
<reference evidence="2" key="1">
    <citation type="submission" date="2021-01" db="EMBL/GenBank/DDBJ databases">
        <title>Whole genome shotgun sequence of Catellatospora methionotrophica NBRC 14553.</title>
        <authorList>
            <person name="Komaki H."/>
            <person name="Tamura T."/>
        </authorList>
    </citation>
    <scope>NUCLEOTIDE SEQUENCE</scope>
    <source>
        <strain evidence="2">NBRC 14553</strain>
    </source>
</reference>
<comment type="caution">
    <text evidence="2">The sequence shown here is derived from an EMBL/GenBank/DDBJ whole genome shotgun (WGS) entry which is preliminary data.</text>
</comment>
<dbReference type="AlphaFoldDB" id="A0A8J3LN17"/>